<dbReference type="InterPro" id="IPR042095">
    <property type="entry name" value="SUMF_sf"/>
</dbReference>
<dbReference type="InterPro" id="IPR016187">
    <property type="entry name" value="CTDL_fold"/>
</dbReference>
<dbReference type="PANTHER" id="PTHR23150:SF19">
    <property type="entry name" value="FORMYLGLYCINE-GENERATING ENZYME"/>
    <property type="match status" value="1"/>
</dbReference>
<dbReference type="EMBL" id="CP089984">
    <property type="protein sequence ID" value="WXB18674.1"/>
    <property type="molecule type" value="Genomic_DNA"/>
</dbReference>
<evidence type="ECO:0000259" key="1">
    <source>
        <dbReference type="Pfam" id="PF03781"/>
    </source>
</evidence>
<reference evidence="2 3" key="1">
    <citation type="submission" date="2021-12" db="EMBL/GenBank/DDBJ databases">
        <title>Discovery of the Pendulisporaceae a myxobacterial family with distinct sporulation behavior and unique specialized metabolism.</title>
        <authorList>
            <person name="Garcia R."/>
            <person name="Popoff A."/>
            <person name="Bader C.D."/>
            <person name="Loehr J."/>
            <person name="Walesch S."/>
            <person name="Walt C."/>
            <person name="Boldt J."/>
            <person name="Bunk B."/>
            <person name="Haeckl F.J.F.P.J."/>
            <person name="Gunesch A.P."/>
            <person name="Birkelbach J."/>
            <person name="Nuebel U."/>
            <person name="Pietschmann T."/>
            <person name="Bach T."/>
            <person name="Mueller R."/>
        </authorList>
    </citation>
    <scope>NUCLEOTIDE SEQUENCE [LARGE SCALE GENOMIC DNA]</scope>
    <source>
        <strain evidence="2 3">MSr11954</strain>
    </source>
</reference>
<dbReference type="Pfam" id="PF03781">
    <property type="entry name" value="FGE-sulfatase"/>
    <property type="match status" value="1"/>
</dbReference>
<dbReference type="RefSeq" id="WP_394828306.1">
    <property type="nucleotide sequence ID" value="NZ_CP089984.1"/>
</dbReference>
<feature type="domain" description="Sulfatase-modifying factor enzyme-like" evidence="1">
    <location>
        <begin position="72"/>
        <end position="321"/>
    </location>
</feature>
<organism evidence="2 3">
    <name type="scientific">Pendulispora albinea</name>
    <dbReference type="NCBI Taxonomy" id="2741071"/>
    <lineage>
        <taxon>Bacteria</taxon>
        <taxon>Pseudomonadati</taxon>
        <taxon>Myxococcota</taxon>
        <taxon>Myxococcia</taxon>
        <taxon>Myxococcales</taxon>
        <taxon>Sorangiineae</taxon>
        <taxon>Pendulisporaceae</taxon>
        <taxon>Pendulispora</taxon>
    </lineage>
</organism>
<gene>
    <name evidence="2" type="ORF">LZC94_15725</name>
</gene>
<protein>
    <submittedName>
        <fullName evidence="2">Formylglycine-generating enzyme family protein</fullName>
    </submittedName>
</protein>
<dbReference type="Gene3D" id="3.90.1580.10">
    <property type="entry name" value="paralog of FGE (formylglycine-generating enzyme)"/>
    <property type="match status" value="1"/>
</dbReference>
<dbReference type="InterPro" id="IPR051043">
    <property type="entry name" value="Sulfatase_Mod_Factor_Kinase"/>
</dbReference>
<evidence type="ECO:0000313" key="3">
    <source>
        <dbReference type="Proteomes" id="UP001370348"/>
    </source>
</evidence>
<keyword evidence="3" id="KW-1185">Reference proteome</keyword>
<dbReference type="Proteomes" id="UP001370348">
    <property type="component" value="Chromosome"/>
</dbReference>
<dbReference type="InterPro" id="IPR005532">
    <property type="entry name" value="SUMF_dom"/>
</dbReference>
<evidence type="ECO:0000313" key="2">
    <source>
        <dbReference type="EMBL" id="WXB18674.1"/>
    </source>
</evidence>
<sequence length="323" mass="34530">MMDRFRGAQIVLALGVLRAVFGCTLDYSVGSVDAGDRGAGGGSGGLPPSCAVPKRCNGTDCCASGLVAGGGPFYRDGAPQYPATVSDFRLDIFEVTVGRFRVFVEAGKGTRADPPAVGDGERPGMPRSGWLQEYNDKLVPDVAAMRAAFKCDGGVIETWTPSPATQENLPMNCLTWYEAFAFCVWDGGWLPTSAEWYYAASGGVEQRPWPWGIDAIDPSRATYGCGSDCKLVDLPPVGSKSPKGDGKWRQSDLSGSLWEWTLDTEGGYPTPCIDCANLTNSPNRVRHGGNLKSSENELAPGAFSYTPATERSYGHGVRCARRK</sequence>
<dbReference type="PANTHER" id="PTHR23150">
    <property type="entry name" value="SULFATASE MODIFYING FACTOR 1, 2"/>
    <property type="match status" value="1"/>
</dbReference>
<dbReference type="SUPFAM" id="SSF56436">
    <property type="entry name" value="C-type lectin-like"/>
    <property type="match status" value="1"/>
</dbReference>
<name>A0ABZ2M832_9BACT</name>
<proteinExistence type="predicted"/>
<accession>A0ABZ2M832</accession>